<protein>
    <submittedName>
        <fullName evidence="1">Uncharacterized protein</fullName>
    </submittedName>
</protein>
<evidence type="ECO:0000313" key="1">
    <source>
        <dbReference type="EMBL" id="KAK3741527.1"/>
    </source>
</evidence>
<proteinExistence type="predicted"/>
<sequence length="88" mass="9460">MTNCLFLVQVAPRTLRLIGPNLPVEFLVRLSISWETTKYIISYGLDAVSTSCSAGQCPGSLGQFMRYQLAPFSVASEQDACGSAVAPD</sequence>
<comment type="caution">
    <text evidence="1">The sequence shown here is derived from an EMBL/GenBank/DDBJ whole genome shotgun (WGS) entry which is preliminary data.</text>
</comment>
<keyword evidence="2" id="KW-1185">Reference proteome</keyword>
<organism evidence="1 2">
    <name type="scientific">Elysia crispata</name>
    <name type="common">lettuce slug</name>
    <dbReference type="NCBI Taxonomy" id="231223"/>
    <lineage>
        <taxon>Eukaryota</taxon>
        <taxon>Metazoa</taxon>
        <taxon>Spiralia</taxon>
        <taxon>Lophotrochozoa</taxon>
        <taxon>Mollusca</taxon>
        <taxon>Gastropoda</taxon>
        <taxon>Heterobranchia</taxon>
        <taxon>Euthyneura</taxon>
        <taxon>Panpulmonata</taxon>
        <taxon>Sacoglossa</taxon>
        <taxon>Placobranchoidea</taxon>
        <taxon>Plakobranchidae</taxon>
        <taxon>Elysia</taxon>
    </lineage>
</organism>
<dbReference type="EMBL" id="JAWDGP010006415">
    <property type="protein sequence ID" value="KAK3741527.1"/>
    <property type="molecule type" value="Genomic_DNA"/>
</dbReference>
<reference evidence="1" key="1">
    <citation type="journal article" date="2023" name="G3 (Bethesda)">
        <title>A reference genome for the long-term kleptoplast-retaining sea slug Elysia crispata morphotype clarki.</title>
        <authorList>
            <person name="Eastman K.E."/>
            <person name="Pendleton A.L."/>
            <person name="Shaikh M.A."/>
            <person name="Suttiyut T."/>
            <person name="Ogas R."/>
            <person name="Tomko P."/>
            <person name="Gavelis G."/>
            <person name="Widhalm J.R."/>
            <person name="Wisecaver J.H."/>
        </authorList>
    </citation>
    <scope>NUCLEOTIDE SEQUENCE</scope>
    <source>
        <strain evidence="1">ECLA1</strain>
    </source>
</reference>
<gene>
    <name evidence="1" type="ORF">RRG08_045523</name>
</gene>
<dbReference type="Proteomes" id="UP001283361">
    <property type="component" value="Unassembled WGS sequence"/>
</dbReference>
<name>A0AAE0YDJ5_9GAST</name>
<evidence type="ECO:0000313" key="2">
    <source>
        <dbReference type="Proteomes" id="UP001283361"/>
    </source>
</evidence>
<dbReference type="AlphaFoldDB" id="A0AAE0YDJ5"/>
<accession>A0AAE0YDJ5</accession>